<reference evidence="2" key="1">
    <citation type="submission" date="2019-12" db="EMBL/GenBank/DDBJ databases">
        <title>Genome sequencing and annotation of Brassica cretica.</title>
        <authorList>
            <person name="Studholme D.J."/>
            <person name="Sarris P."/>
        </authorList>
    </citation>
    <scope>NUCLEOTIDE SEQUENCE</scope>
    <source>
        <strain evidence="2">PFS-109/04</strain>
        <tissue evidence="2">Leaf</tissue>
    </source>
</reference>
<proteinExistence type="predicted"/>
<sequence length="198" mass="22807">MGIFPGFGAWISENTQHPTKSEKNVKSKPMTQAKTHEERDETKEQLKLWRDANKKEQYHEPPPTVKLKVRTHHSSGLSDMKMEFTLGLPPQVAYDVLTNPDNITYSREIKGRPLLKAVSRKVIPEKDEDYQGSMVDVEVEKELSWNFLFLSGTIPIRLNVLEDPKTLYVRNVSLSLTRINVFVQVLENLIRVSPAYCR</sequence>
<evidence type="ECO:0000313" key="2">
    <source>
        <dbReference type="EMBL" id="KAF3585611.1"/>
    </source>
</evidence>
<accession>A0A8S9RWD2</accession>
<comment type="caution">
    <text evidence="2">The sequence shown here is derived from an EMBL/GenBank/DDBJ whole genome shotgun (WGS) entry which is preliminary data.</text>
</comment>
<protein>
    <submittedName>
        <fullName evidence="2">Uncharacterized protein</fullName>
    </submittedName>
</protein>
<dbReference type="Proteomes" id="UP000712600">
    <property type="component" value="Unassembled WGS sequence"/>
</dbReference>
<gene>
    <name evidence="2" type="ORF">F2Q69_00028545</name>
</gene>
<feature type="region of interest" description="Disordered" evidence="1">
    <location>
        <begin position="10"/>
        <end position="45"/>
    </location>
</feature>
<dbReference type="EMBL" id="QGKX02000088">
    <property type="protein sequence ID" value="KAF3585611.1"/>
    <property type="molecule type" value="Genomic_DNA"/>
</dbReference>
<evidence type="ECO:0000256" key="1">
    <source>
        <dbReference type="SAM" id="MobiDB-lite"/>
    </source>
</evidence>
<evidence type="ECO:0000313" key="3">
    <source>
        <dbReference type="Proteomes" id="UP000712600"/>
    </source>
</evidence>
<organism evidence="2 3">
    <name type="scientific">Brassica cretica</name>
    <name type="common">Mustard</name>
    <dbReference type="NCBI Taxonomy" id="69181"/>
    <lineage>
        <taxon>Eukaryota</taxon>
        <taxon>Viridiplantae</taxon>
        <taxon>Streptophyta</taxon>
        <taxon>Embryophyta</taxon>
        <taxon>Tracheophyta</taxon>
        <taxon>Spermatophyta</taxon>
        <taxon>Magnoliopsida</taxon>
        <taxon>eudicotyledons</taxon>
        <taxon>Gunneridae</taxon>
        <taxon>Pentapetalae</taxon>
        <taxon>rosids</taxon>
        <taxon>malvids</taxon>
        <taxon>Brassicales</taxon>
        <taxon>Brassicaceae</taxon>
        <taxon>Brassiceae</taxon>
        <taxon>Brassica</taxon>
    </lineage>
</organism>
<dbReference type="PANTHER" id="PTHR31385:SF13">
    <property type="entry name" value="DUF220 DOMAIN-CONTAINING PROTEIN"/>
    <property type="match status" value="1"/>
</dbReference>
<dbReference type="PANTHER" id="PTHR31385">
    <property type="entry name" value="PUTATIVE (DUF220)-RELATED"/>
    <property type="match status" value="1"/>
</dbReference>
<name>A0A8S9RWD2_BRACR</name>
<dbReference type="AlphaFoldDB" id="A0A8S9RWD2"/>
<feature type="compositionally biased region" description="Basic and acidic residues" evidence="1">
    <location>
        <begin position="34"/>
        <end position="45"/>
    </location>
</feature>